<comment type="caution">
    <text evidence="1">The sequence shown here is derived from an EMBL/GenBank/DDBJ whole genome shotgun (WGS) entry which is preliminary data.</text>
</comment>
<dbReference type="GO" id="GO:0032259">
    <property type="term" value="P:methylation"/>
    <property type="evidence" value="ECO:0007669"/>
    <property type="project" value="UniProtKB-KW"/>
</dbReference>
<protein>
    <submittedName>
        <fullName evidence="1">Methyltransferase domain-containing protein</fullName>
    </submittedName>
</protein>
<proteinExistence type="predicted"/>
<reference evidence="1" key="1">
    <citation type="submission" date="2023-02" db="EMBL/GenBank/DDBJ databases">
        <title>Colletotrichum kahawae CIFC_Que2 genome sequencing and assembly.</title>
        <authorList>
            <person name="Baroncelli R."/>
        </authorList>
    </citation>
    <scope>NUCLEOTIDE SEQUENCE</scope>
    <source>
        <strain evidence="1">CIFC_Que2</strain>
    </source>
</reference>
<name>A0AAD9YK87_COLKA</name>
<dbReference type="GO" id="GO:0008168">
    <property type="term" value="F:methyltransferase activity"/>
    <property type="evidence" value="ECO:0007669"/>
    <property type="project" value="UniProtKB-KW"/>
</dbReference>
<dbReference type="AlphaFoldDB" id="A0AAD9YK87"/>
<dbReference type="Proteomes" id="UP001281614">
    <property type="component" value="Unassembled WGS sequence"/>
</dbReference>
<feature type="non-terminal residue" evidence="1">
    <location>
        <position position="1"/>
    </location>
</feature>
<evidence type="ECO:0000313" key="2">
    <source>
        <dbReference type="Proteomes" id="UP001281614"/>
    </source>
</evidence>
<keyword evidence="2" id="KW-1185">Reference proteome</keyword>
<gene>
    <name evidence="1" type="ORF">CKAH01_15550</name>
</gene>
<keyword evidence="1" id="KW-0808">Transferase</keyword>
<dbReference type="EMBL" id="VYYT01000126">
    <property type="protein sequence ID" value="KAK2765870.1"/>
    <property type="molecule type" value="Genomic_DNA"/>
</dbReference>
<evidence type="ECO:0000313" key="1">
    <source>
        <dbReference type="EMBL" id="KAK2765870.1"/>
    </source>
</evidence>
<organism evidence="1 2">
    <name type="scientific">Colletotrichum kahawae</name>
    <name type="common">Coffee berry disease fungus</name>
    <dbReference type="NCBI Taxonomy" id="34407"/>
    <lineage>
        <taxon>Eukaryota</taxon>
        <taxon>Fungi</taxon>
        <taxon>Dikarya</taxon>
        <taxon>Ascomycota</taxon>
        <taxon>Pezizomycotina</taxon>
        <taxon>Sordariomycetes</taxon>
        <taxon>Hypocreomycetidae</taxon>
        <taxon>Glomerellales</taxon>
        <taxon>Glomerellaceae</taxon>
        <taxon>Colletotrichum</taxon>
        <taxon>Colletotrichum gloeosporioides species complex</taxon>
    </lineage>
</organism>
<keyword evidence="1" id="KW-0489">Methyltransferase</keyword>
<sequence length="74" mass="8274">IVEPAEPDLGSCSGKAGDLGRALARDRVQRNSSQAPERRRAYGWTKEDVDVSNNLCRREFVDKSIHAYWPLAST</sequence>
<accession>A0AAD9YK87</accession>